<reference evidence="1" key="2">
    <citation type="submission" date="2025-09" db="UniProtKB">
        <authorList>
            <consortium name="EnsemblPlants"/>
        </authorList>
    </citation>
    <scope>IDENTIFICATION</scope>
</reference>
<organism evidence="1 2">
    <name type="scientific">Avena sativa</name>
    <name type="common">Oat</name>
    <dbReference type="NCBI Taxonomy" id="4498"/>
    <lineage>
        <taxon>Eukaryota</taxon>
        <taxon>Viridiplantae</taxon>
        <taxon>Streptophyta</taxon>
        <taxon>Embryophyta</taxon>
        <taxon>Tracheophyta</taxon>
        <taxon>Spermatophyta</taxon>
        <taxon>Magnoliopsida</taxon>
        <taxon>Liliopsida</taxon>
        <taxon>Poales</taxon>
        <taxon>Poaceae</taxon>
        <taxon>BOP clade</taxon>
        <taxon>Pooideae</taxon>
        <taxon>Poodae</taxon>
        <taxon>Poeae</taxon>
        <taxon>Poeae Chloroplast Group 1 (Aveneae type)</taxon>
        <taxon>Aveninae</taxon>
        <taxon>Avena</taxon>
    </lineage>
</organism>
<proteinExistence type="predicted"/>
<accession>A0ACD5TSU1</accession>
<evidence type="ECO:0000313" key="1">
    <source>
        <dbReference type="EnsemblPlants" id="AVESA.00010b.r2.1DG0122300.1.CDS"/>
    </source>
</evidence>
<dbReference type="EnsemblPlants" id="AVESA.00010b.r2.1DG0122300.1">
    <property type="protein sequence ID" value="AVESA.00010b.r2.1DG0122300.1.CDS"/>
    <property type="gene ID" value="AVESA.00010b.r2.1DG0122300"/>
</dbReference>
<protein>
    <submittedName>
        <fullName evidence="1">Uncharacterized protein</fullName>
    </submittedName>
</protein>
<dbReference type="Proteomes" id="UP001732700">
    <property type="component" value="Chromosome 1D"/>
</dbReference>
<sequence length="357" mass="40386">MKTSVLYKKIEHRRAPLLAPPPKISFFSRSRECKSMLPYSSAAEAEAALGRAMTFAEAAWLRYSATVPDHLLYCHNVAILLVVYTLAPLPLALLEQLTPQAVTSPIKLQPRVRLSEAAVFRCYLDTAWVLLLTVGMLGIVSFPVVKMVGIRTGLPLPTLGEAAAQLAVYLLVEDYLGYWIHRLLHTKWGYEKIHHVHHEFSAPFSYAAPYAHWAEVLILGVPSFTGPAIVPCHITILWLWFVLRHIEAIDIHSGFEFPFNPTRFIPFYGGAEFHDYHHRVGEKSQSNFSSVFTFCDFLYGTDKGYRYHKASLAKIWQTQRCGFPNGKANLICWNKPRAMVATGVSAPRWSPWEVRAC</sequence>
<keyword evidence="2" id="KW-1185">Reference proteome</keyword>
<name>A0ACD5TSU1_AVESA</name>
<evidence type="ECO:0000313" key="2">
    <source>
        <dbReference type="Proteomes" id="UP001732700"/>
    </source>
</evidence>
<reference evidence="1" key="1">
    <citation type="submission" date="2021-05" db="EMBL/GenBank/DDBJ databases">
        <authorList>
            <person name="Scholz U."/>
            <person name="Mascher M."/>
            <person name="Fiebig A."/>
        </authorList>
    </citation>
    <scope>NUCLEOTIDE SEQUENCE [LARGE SCALE GENOMIC DNA]</scope>
</reference>